<name>A0ABU8MGU0_9PSEU</name>
<dbReference type="RefSeq" id="WP_337693127.1">
    <property type="nucleotide sequence ID" value="NZ_JBBEGN010000001.1"/>
</dbReference>
<keyword evidence="2" id="KW-1185">Reference proteome</keyword>
<dbReference type="EMBL" id="JBBEGN010000001">
    <property type="protein sequence ID" value="MEJ2866506.1"/>
    <property type="molecule type" value="Genomic_DNA"/>
</dbReference>
<reference evidence="1 2" key="1">
    <citation type="submission" date="2024-03" db="EMBL/GenBank/DDBJ databases">
        <title>Actinomycetospora sp. OC33-EN08, a novel actinomycete isolated from wild orchid (Aerides multiflora).</title>
        <authorList>
            <person name="Suriyachadkun C."/>
        </authorList>
    </citation>
    <scope>NUCLEOTIDE SEQUENCE [LARGE SCALE GENOMIC DNA]</scope>
    <source>
        <strain evidence="1 2">OC33-EN08</strain>
    </source>
</reference>
<comment type="caution">
    <text evidence="1">The sequence shown here is derived from an EMBL/GenBank/DDBJ whole genome shotgun (WGS) entry which is preliminary data.</text>
</comment>
<dbReference type="Proteomes" id="UP001385809">
    <property type="component" value="Unassembled WGS sequence"/>
</dbReference>
<proteinExistence type="predicted"/>
<gene>
    <name evidence="1" type="ORF">WCD74_01930</name>
</gene>
<evidence type="ECO:0000313" key="2">
    <source>
        <dbReference type="Proteomes" id="UP001385809"/>
    </source>
</evidence>
<evidence type="ECO:0000313" key="1">
    <source>
        <dbReference type="EMBL" id="MEJ2866506.1"/>
    </source>
</evidence>
<organism evidence="1 2">
    <name type="scientific">Actinomycetospora aurantiaca</name>
    <dbReference type="NCBI Taxonomy" id="3129233"/>
    <lineage>
        <taxon>Bacteria</taxon>
        <taxon>Bacillati</taxon>
        <taxon>Actinomycetota</taxon>
        <taxon>Actinomycetes</taxon>
        <taxon>Pseudonocardiales</taxon>
        <taxon>Pseudonocardiaceae</taxon>
        <taxon>Actinomycetospora</taxon>
    </lineage>
</organism>
<protein>
    <submittedName>
        <fullName evidence="1">Uncharacterized protein</fullName>
    </submittedName>
</protein>
<accession>A0ABU8MGU0</accession>
<sequence>MPGSRTTRRRNGGTTRFVVVVVDPVTDEVDSHGPYPYEVALSEASRRREEFDAEDLEDVIVLVVPLRPGDEPS</sequence>